<proteinExistence type="predicted"/>
<sequence length="347" mass="36651">MKTTITPAFFLFLVCGAAIDFVAASVSTDIGVPVYQAKPYLAAKDTNFGALIEGAAVDKDGNFYAVNYKGAKSAVGKAYESQSVFFQDSSNPNSWFNGIRFHVDSSGAQEAYLADVVNHRVVRVKGSGNKQSPPGAETFCQSSDILQPNDLAIAHSTGRLFLSGMKYTSDSVIGDGDLWTCDSAGTATRLGLFYRTNGIEVSPDEKVLYLSEAKNQGGSVVSNVIHAFDLDAKKGSISNGRILVDFAQLDNSAKIDIDGIRVDVLGNLYVARAGAGKVAKISPSGKLLAYIELESIVGVTSLEFAGPEGKDLFIVGACTADPTKGCVEKYSGDTKGNTFAKLNSSNV</sequence>
<dbReference type="AlphaFoldDB" id="A0A9W8KYV5"/>
<evidence type="ECO:0000256" key="2">
    <source>
        <dbReference type="SAM" id="SignalP"/>
    </source>
</evidence>
<name>A0A9W8KYV5_9FUNG</name>
<dbReference type="Pfam" id="PF08450">
    <property type="entry name" value="SGL"/>
    <property type="match status" value="1"/>
</dbReference>
<feature type="chain" id="PRO_5040731283" description="SMP-30/Gluconolactonase/LRE-like region domain-containing protein" evidence="2">
    <location>
        <begin position="25"/>
        <end position="347"/>
    </location>
</feature>
<dbReference type="InterPro" id="IPR011042">
    <property type="entry name" value="6-blade_b-propeller_TolB-like"/>
</dbReference>
<dbReference type="PANTHER" id="PTHR47572:SF4">
    <property type="entry name" value="LACTONASE DRP35"/>
    <property type="match status" value="1"/>
</dbReference>
<reference evidence="4" key="1">
    <citation type="submission" date="2022-07" db="EMBL/GenBank/DDBJ databases">
        <title>Phylogenomic reconstructions and comparative analyses of Kickxellomycotina fungi.</title>
        <authorList>
            <person name="Reynolds N.K."/>
            <person name="Stajich J.E."/>
            <person name="Barry K."/>
            <person name="Grigoriev I.V."/>
            <person name="Crous P."/>
            <person name="Smith M.E."/>
        </authorList>
    </citation>
    <scope>NUCLEOTIDE SEQUENCE</scope>
    <source>
        <strain evidence="4">NRRL 3115</strain>
    </source>
</reference>
<dbReference type="Proteomes" id="UP001151518">
    <property type="component" value="Unassembled WGS sequence"/>
</dbReference>
<dbReference type="InterPro" id="IPR051262">
    <property type="entry name" value="SMP-30/CGR1_Lactonase"/>
</dbReference>
<dbReference type="SUPFAM" id="SSF63829">
    <property type="entry name" value="Calcium-dependent phosphotriesterase"/>
    <property type="match status" value="1"/>
</dbReference>
<comment type="caution">
    <text evidence="4">The sequence shown here is derived from an EMBL/GenBank/DDBJ whole genome shotgun (WGS) entry which is preliminary data.</text>
</comment>
<protein>
    <recommendedName>
        <fullName evidence="3">SMP-30/Gluconolactonase/LRE-like region domain-containing protein</fullName>
    </recommendedName>
</protein>
<dbReference type="OrthoDB" id="423498at2759"/>
<accession>A0A9W8KYV5</accession>
<feature type="domain" description="SMP-30/Gluconolactonase/LRE-like region" evidence="3">
    <location>
        <begin position="144"/>
        <end position="315"/>
    </location>
</feature>
<evidence type="ECO:0000313" key="4">
    <source>
        <dbReference type="EMBL" id="KAJ2677737.1"/>
    </source>
</evidence>
<dbReference type="Gene3D" id="2.120.10.30">
    <property type="entry name" value="TolB, C-terminal domain"/>
    <property type="match status" value="1"/>
</dbReference>
<feature type="signal peptide" evidence="2">
    <location>
        <begin position="1"/>
        <end position="24"/>
    </location>
</feature>
<organism evidence="4 5">
    <name type="scientific">Coemansia spiralis</name>
    <dbReference type="NCBI Taxonomy" id="417178"/>
    <lineage>
        <taxon>Eukaryota</taxon>
        <taxon>Fungi</taxon>
        <taxon>Fungi incertae sedis</taxon>
        <taxon>Zoopagomycota</taxon>
        <taxon>Kickxellomycotina</taxon>
        <taxon>Kickxellomycetes</taxon>
        <taxon>Kickxellales</taxon>
        <taxon>Kickxellaceae</taxon>
        <taxon>Coemansia</taxon>
    </lineage>
</organism>
<dbReference type="EMBL" id="JANBTW010000029">
    <property type="protein sequence ID" value="KAJ2677737.1"/>
    <property type="molecule type" value="Genomic_DNA"/>
</dbReference>
<evidence type="ECO:0000313" key="5">
    <source>
        <dbReference type="Proteomes" id="UP001151518"/>
    </source>
</evidence>
<dbReference type="GO" id="GO:0016787">
    <property type="term" value="F:hydrolase activity"/>
    <property type="evidence" value="ECO:0007669"/>
    <property type="project" value="UniProtKB-KW"/>
</dbReference>
<dbReference type="InterPro" id="IPR013658">
    <property type="entry name" value="SGL"/>
</dbReference>
<evidence type="ECO:0000256" key="1">
    <source>
        <dbReference type="ARBA" id="ARBA00022801"/>
    </source>
</evidence>
<evidence type="ECO:0000259" key="3">
    <source>
        <dbReference type="Pfam" id="PF08450"/>
    </source>
</evidence>
<keyword evidence="1" id="KW-0378">Hydrolase</keyword>
<dbReference type="PANTHER" id="PTHR47572">
    <property type="entry name" value="LIPOPROTEIN-RELATED"/>
    <property type="match status" value="1"/>
</dbReference>
<keyword evidence="2" id="KW-0732">Signal</keyword>
<gene>
    <name evidence="4" type="ORF">GGI25_002982</name>
</gene>